<reference evidence="1" key="1">
    <citation type="journal article" date="2022" name="Int. J. Mol. Sci.">
        <title>Draft Genome of Tanacetum Coccineum: Genomic Comparison of Closely Related Tanacetum-Family Plants.</title>
        <authorList>
            <person name="Yamashiro T."/>
            <person name="Shiraishi A."/>
            <person name="Nakayama K."/>
            <person name="Satake H."/>
        </authorList>
    </citation>
    <scope>NUCLEOTIDE SEQUENCE</scope>
</reference>
<dbReference type="Proteomes" id="UP001151760">
    <property type="component" value="Unassembled WGS sequence"/>
</dbReference>
<name>A0ABQ5ICE2_9ASTR</name>
<evidence type="ECO:0000313" key="2">
    <source>
        <dbReference type="Proteomes" id="UP001151760"/>
    </source>
</evidence>
<gene>
    <name evidence="1" type="ORF">Tco_1093342</name>
</gene>
<sequence>MHKLEAKKNKAKAEATLLKAQSSFPNMEQLNELLVMSLKFEFSKILSTHDFSSSLLTELKDLPSKFNDLTKEVKGLKNQVHNLEIEIPRDLKEIPPKLEDFTKMVTSLTSQVAELKTLQWELPAKFLVIPSQVELIQAKLETLDALPSLLNKVTNALNQFTQAITLKKTGGDSVPSAGQAGTQLAKEEKNINQAIISQLFQRSAEKENLNKQ</sequence>
<evidence type="ECO:0000313" key="1">
    <source>
        <dbReference type="EMBL" id="GJT97824.1"/>
    </source>
</evidence>
<reference evidence="1" key="2">
    <citation type="submission" date="2022-01" db="EMBL/GenBank/DDBJ databases">
        <authorList>
            <person name="Yamashiro T."/>
            <person name="Shiraishi A."/>
            <person name="Satake H."/>
            <person name="Nakayama K."/>
        </authorList>
    </citation>
    <scope>NUCLEOTIDE SEQUENCE</scope>
</reference>
<organism evidence="1 2">
    <name type="scientific">Tanacetum coccineum</name>
    <dbReference type="NCBI Taxonomy" id="301880"/>
    <lineage>
        <taxon>Eukaryota</taxon>
        <taxon>Viridiplantae</taxon>
        <taxon>Streptophyta</taxon>
        <taxon>Embryophyta</taxon>
        <taxon>Tracheophyta</taxon>
        <taxon>Spermatophyta</taxon>
        <taxon>Magnoliopsida</taxon>
        <taxon>eudicotyledons</taxon>
        <taxon>Gunneridae</taxon>
        <taxon>Pentapetalae</taxon>
        <taxon>asterids</taxon>
        <taxon>campanulids</taxon>
        <taxon>Asterales</taxon>
        <taxon>Asteraceae</taxon>
        <taxon>Asteroideae</taxon>
        <taxon>Anthemideae</taxon>
        <taxon>Anthemidinae</taxon>
        <taxon>Tanacetum</taxon>
    </lineage>
</organism>
<keyword evidence="2" id="KW-1185">Reference proteome</keyword>
<accession>A0ABQ5ICE2</accession>
<dbReference type="EMBL" id="BQNB010020617">
    <property type="protein sequence ID" value="GJT97824.1"/>
    <property type="molecule type" value="Genomic_DNA"/>
</dbReference>
<proteinExistence type="predicted"/>
<protein>
    <submittedName>
        <fullName evidence="1">Uncharacterized protein</fullName>
    </submittedName>
</protein>
<comment type="caution">
    <text evidence="1">The sequence shown here is derived from an EMBL/GenBank/DDBJ whole genome shotgun (WGS) entry which is preliminary data.</text>
</comment>